<reference evidence="2 3" key="1">
    <citation type="submission" date="2022-01" db="EMBL/GenBank/DDBJ databases">
        <authorList>
            <person name="Xiong W."/>
            <person name="Schranz E."/>
        </authorList>
    </citation>
    <scope>NUCLEOTIDE SEQUENCE [LARGE SCALE GENOMIC DNA]</scope>
</reference>
<sequence length="82" mass="9244">MNEERIKKKESGGGGEVWCGTREVMREKTSTSRQGEGGGGKRQLVVKELFAYCRRELGFKAKVVQFQNLQVKVTHLNSNLKS</sequence>
<organism evidence="2 3">
    <name type="scientific">Lactuca virosa</name>
    <dbReference type="NCBI Taxonomy" id="75947"/>
    <lineage>
        <taxon>Eukaryota</taxon>
        <taxon>Viridiplantae</taxon>
        <taxon>Streptophyta</taxon>
        <taxon>Embryophyta</taxon>
        <taxon>Tracheophyta</taxon>
        <taxon>Spermatophyta</taxon>
        <taxon>Magnoliopsida</taxon>
        <taxon>eudicotyledons</taxon>
        <taxon>Gunneridae</taxon>
        <taxon>Pentapetalae</taxon>
        <taxon>asterids</taxon>
        <taxon>campanulids</taxon>
        <taxon>Asterales</taxon>
        <taxon>Asteraceae</taxon>
        <taxon>Cichorioideae</taxon>
        <taxon>Cichorieae</taxon>
        <taxon>Lactucinae</taxon>
        <taxon>Lactuca</taxon>
    </lineage>
</organism>
<proteinExistence type="predicted"/>
<name>A0AAU9LYJ7_9ASTR</name>
<feature type="region of interest" description="Disordered" evidence="1">
    <location>
        <begin position="1"/>
        <end position="41"/>
    </location>
</feature>
<evidence type="ECO:0000313" key="3">
    <source>
        <dbReference type="Proteomes" id="UP001157418"/>
    </source>
</evidence>
<keyword evidence="3" id="KW-1185">Reference proteome</keyword>
<comment type="caution">
    <text evidence="2">The sequence shown here is derived from an EMBL/GenBank/DDBJ whole genome shotgun (WGS) entry which is preliminary data.</text>
</comment>
<accession>A0AAU9LYJ7</accession>
<evidence type="ECO:0000313" key="2">
    <source>
        <dbReference type="EMBL" id="CAH1419620.1"/>
    </source>
</evidence>
<gene>
    <name evidence="2" type="ORF">LVIROSA_LOCUS7138</name>
</gene>
<feature type="compositionally biased region" description="Basic and acidic residues" evidence="1">
    <location>
        <begin position="1"/>
        <end position="11"/>
    </location>
</feature>
<evidence type="ECO:0000256" key="1">
    <source>
        <dbReference type="SAM" id="MobiDB-lite"/>
    </source>
</evidence>
<dbReference type="Proteomes" id="UP001157418">
    <property type="component" value="Unassembled WGS sequence"/>
</dbReference>
<dbReference type="EMBL" id="CAKMRJ010000443">
    <property type="protein sequence ID" value="CAH1419620.1"/>
    <property type="molecule type" value="Genomic_DNA"/>
</dbReference>
<protein>
    <submittedName>
        <fullName evidence="2">Uncharacterized protein</fullName>
    </submittedName>
</protein>
<dbReference type="AlphaFoldDB" id="A0AAU9LYJ7"/>